<sequence length="283" mass="32852">MGLMQSSAPHVEGELELRDIQLESLKILKDIDTVCRREGITYWLMYGSLIGVVRHQGFIPWDDDLDIAMPRSDYERFLACFDGRFQELDKYTPVKPEIGLRRPFLITRISNPEYKMLGEYGDEVDELGTFIDIYPLDGLADNMSEALDKKIVAHKLMLRYLRACNFDCYNKDINPTKKLAKSILSRMLGKPDKYQEQLNTLCIECPFDSKKYVGLISWAGTPEAGIYERTWFEDTVYMPFEDMNVPVPSGYDPLLRSAFGDYMQLPPKEERVGHHFYSIIRRL</sequence>
<name>A0A6L8RNX1_9ACTN</name>
<comment type="caution">
    <text evidence="2">The sequence shown here is derived from an EMBL/GenBank/DDBJ whole genome shotgun (WGS) entry which is preliminary data.</text>
</comment>
<dbReference type="InterPro" id="IPR052942">
    <property type="entry name" value="LPS_cholinephosphotransferase"/>
</dbReference>
<dbReference type="PANTHER" id="PTHR43404:SF2">
    <property type="entry name" value="LIPOPOLYSACCHARIDE CHOLINEPHOSPHOTRANSFERASE LICD"/>
    <property type="match status" value="1"/>
</dbReference>
<evidence type="ECO:0000313" key="3">
    <source>
        <dbReference type="Proteomes" id="UP000481598"/>
    </source>
</evidence>
<dbReference type="EMBL" id="WWTB01000025">
    <property type="protein sequence ID" value="MZJ86626.1"/>
    <property type="molecule type" value="Genomic_DNA"/>
</dbReference>
<organism evidence="2 3">
    <name type="scientific">Collinsella aerofaciens</name>
    <dbReference type="NCBI Taxonomy" id="74426"/>
    <lineage>
        <taxon>Bacteria</taxon>
        <taxon>Bacillati</taxon>
        <taxon>Actinomycetota</taxon>
        <taxon>Coriobacteriia</taxon>
        <taxon>Coriobacteriales</taxon>
        <taxon>Coriobacteriaceae</taxon>
        <taxon>Collinsella</taxon>
    </lineage>
</organism>
<reference evidence="2 3" key="1">
    <citation type="journal article" date="2019" name="Nat. Med.">
        <title>A library of human gut bacterial isolates paired with longitudinal multiomics data enables mechanistic microbiome research.</title>
        <authorList>
            <person name="Poyet M."/>
            <person name="Groussin M."/>
            <person name="Gibbons S.M."/>
            <person name="Avila-Pacheco J."/>
            <person name="Jiang X."/>
            <person name="Kearney S.M."/>
            <person name="Perrotta A.R."/>
            <person name="Berdy B."/>
            <person name="Zhao S."/>
            <person name="Lieberman T.D."/>
            <person name="Swanson P.K."/>
            <person name="Smith M."/>
            <person name="Roesemann S."/>
            <person name="Alexander J.E."/>
            <person name="Rich S.A."/>
            <person name="Livny J."/>
            <person name="Vlamakis H."/>
            <person name="Clish C."/>
            <person name="Bullock K."/>
            <person name="Deik A."/>
            <person name="Scott J."/>
            <person name="Pierce K.A."/>
            <person name="Xavier R.J."/>
            <person name="Alm E.J."/>
        </authorList>
    </citation>
    <scope>NUCLEOTIDE SEQUENCE [LARGE SCALE GENOMIC DNA]</scope>
    <source>
        <strain evidence="2 3">BIOML-A10</strain>
    </source>
</reference>
<dbReference type="GO" id="GO:0009100">
    <property type="term" value="P:glycoprotein metabolic process"/>
    <property type="evidence" value="ECO:0007669"/>
    <property type="project" value="UniProtKB-ARBA"/>
</dbReference>
<dbReference type="Pfam" id="PF04991">
    <property type="entry name" value="LicD"/>
    <property type="match status" value="1"/>
</dbReference>
<protein>
    <recommendedName>
        <fullName evidence="1">LicD/FKTN/FKRP nucleotidyltransferase domain-containing protein</fullName>
    </recommendedName>
</protein>
<dbReference type="PANTHER" id="PTHR43404">
    <property type="entry name" value="LIPOPOLYSACCHARIDE CHOLINEPHOSPHOTRANSFERASE LICD"/>
    <property type="match status" value="1"/>
</dbReference>
<dbReference type="AlphaFoldDB" id="A0A6L8RNX1"/>
<dbReference type="Proteomes" id="UP000481598">
    <property type="component" value="Unassembled WGS sequence"/>
</dbReference>
<proteinExistence type="predicted"/>
<evidence type="ECO:0000313" key="2">
    <source>
        <dbReference type="EMBL" id="MZJ86626.1"/>
    </source>
</evidence>
<feature type="domain" description="LicD/FKTN/FKRP nucleotidyltransferase" evidence="1">
    <location>
        <begin position="35"/>
        <end position="260"/>
    </location>
</feature>
<dbReference type="InterPro" id="IPR007074">
    <property type="entry name" value="LicD/FKTN/FKRP_NTP_transf"/>
</dbReference>
<dbReference type="RefSeq" id="WP_161154780.1">
    <property type="nucleotide sequence ID" value="NZ_WWSY01000001.1"/>
</dbReference>
<evidence type="ECO:0000259" key="1">
    <source>
        <dbReference type="Pfam" id="PF04991"/>
    </source>
</evidence>
<gene>
    <name evidence="2" type="ORF">GT635_09240</name>
</gene>
<accession>A0A6L8RNX1</accession>